<keyword evidence="2" id="KW-1185">Reference proteome</keyword>
<evidence type="ECO:0000313" key="1">
    <source>
        <dbReference type="EMBL" id="KAG5407696.1"/>
    </source>
</evidence>
<accession>A0ABQ7NBU8</accession>
<proteinExistence type="predicted"/>
<gene>
    <name evidence="1" type="primary">A03g509400.1_BraROA</name>
    <name evidence="1" type="ORF">IGI04_013815</name>
</gene>
<protein>
    <submittedName>
        <fullName evidence="1">Uncharacterized protein</fullName>
    </submittedName>
</protein>
<dbReference type="Proteomes" id="UP000823674">
    <property type="component" value="Chromosome A03"/>
</dbReference>
<reference evidence="1 2" key="1">
    <citation type="submission" date="2021-03" db="EMBL/GenBank/DDBJ databases">
        <authorList>
            <person name="King G.J."/>
            <person name="Bancroft I."/>
            <person name="Baten A."/>
            <person name="Bloomfield J."/>
            <person name="Borpatragohain P."/>
            <person name="He Z."/>
            <person name="Irish N."/>
            <person name="Irwin J."/>
            <person name="Liu K."/>
            <person name="Mauleon R.P."/>
            <person name="Moore J."/>
            <person name="Morris R."/>
            <person name="Ostergaard L."/>
            <person name="Wang B."/>
            <person name="Wells R."/>
        </authorList>
    </citation>
    <scope>NUCLEOTIDE SEQUENCE [LARGE SCALE GENOMIC DNA]</scope>
    <source>
        <strain evidence="1">R-o-18</strain>
        <tissue evidence="1">Leaf</tissue>
    </source>
</reference>
<sequence length="58" mass="6114">MRRSCFSGVCSNDGGYDLAPAIDLSGKDNTRVKHSSGEEGVEVMRSGCHGDACSYSGR</sequence>
<organism evidence="1 2">
    <name type="scientific">Brassica rapa subsp. trilocularis</name>
    <dbReference type="NCBI Taxonomy" id="1813537"/>
    <lineage>
        <taxon>Eukaryota</taxon>
        <taxon>Viridiplantae</taxon>
        <taxon>Streptophyta</taxon>
        <taxon>Embryophyta</taxon>
        <taxon>Tracheophyta</taxon>
        <taxon>Spermatophyta</taxon>
        <taxon>Magnoliopsida</taxon>
        <taxon>eudicotyledons</taxon>
        <taxon>Gunneridae</taxon>
        <taxon>Pentapetalae</taxon>
        <taxon>rosids</taxon>
        <taxon>malvids</taxon>
        <taxon>Brassicales</taxon>
        <taxon>Brassicaceae</taxon>
        <taxon>Brassiceae</taxon>
        <taxon>Brassica</taxon>
    </lineage>
</organism>
<evidence type="ECO:0000313" key="2">
    <source>
        <dbReference type="Proteomes" id="UP000823674"/>
    </source>
</evidence>
<name>A0ABQ7NBU8_BRACM</name>
<comment type="caution">
    <text evidence="1">The sequence shown here is derived from an EMBL/GenBank/DDBJ whole genome shotgun (WGS) entry which is preliminary data.</text>
</comment>
<dbReference type="EMBL" id="JADBGQ010000003">
    <property type="protein sequence ID" value="KAG5407696.1"/>
    <property type="molecule type" value="Genomic_DNA"/>
</dbReference>